<sequence length="246" mass="26576">MRALRAALPDESYVYVADSRHAPYGDRDQAFLEARAQDIFGFFAHQRVKAVVLACNTVSVAAAASLRAAYHLPVVAMEPAIKPATRMTRSGTVLVLATAYTIQSPSVARLCRTFAGETRVMLQACPGLAEQVERGQFAARSTYELLESYVRPGVDTGADTIVLGCTHYAFLAQQIAEVAGPGVSIIEPSPAIARQLEFRLQGLRAEAGAGRQRTAFYTSGRVEDLRAFLSMVGEEEAEVSAMGDWT</sequence>
<dbReference type="GO" id="GO:0008881">
    <property type="term" value="F:glutamate racemase activity"/>
    <property type="evidence" value="ECO:0007669"/>
    <property type="project" value="UniProtKB-UniRule"/>
</dbReference>
<evidence type="ECO:0000313" key="7">
    <source>
        <dbReference type="Proteomes" id="UP000824988"/>
    </source>
</evidence>
<evidence type="ECO:0000256" key="1">
    <source>
        <dbReference type="ARBA" id="ARBA00022960"/>
    </source>
</evidence>
<dbReference type="Pfam" id="PF01177">
    <property type="entry name" value="Asp_Glu_race"/>
    <property type="match status" value="1"/>
</dbReference>
<dbReference type="KEGG" id="moz:MoryE10_32980"/>
<keyword evidence="1" id="KW-0133">Cell shape</keyword>
<evidence type="ECO:0000256" key="3">
    <source>
        <dbReference type="ARBA" id="ARBA00023235"/>
    </source>
</evidence>
<dbReference type="EC" id="5.1.1.3" evidence="5"/>
<dbReference type="GO" id="GO:0008360">
    <property type="term" value="P:regulation of cell shape"/>
    <property type="evidence" value="ECO:0007669"/>
    <property type="project" value="UniProtKB-KW"/>
</dbReference>
<dbReference type="NCBIfam" id="TIGR00067">
    <property type="entry name" value="glut_race"/>
    <property type="match status" value="1"/>
</dbReference>
<gene>
    <name evidence="6" type="primary">murI</name>
    <name evidence="6" type="ORF">MoryE10_32980</name>
</gene>
<keyword evidence="2" id="KW-0573">Peptidoglycan synthesis</keyword>
<proteinExistence type="predicted"/>
<protein>
    <recommendedName>
        <fullName evidence="5">Glutamate racemase</fullName>
        <ecNumber evidence="5">5.1.1.3</ecNumber>
    </recommendedName>
</protein>
<dbReference type="FunFam" id="3.40.50.1860:FF:000001">
    <property type="entry name" value="Glutamate racemase"/>
    <property type="match status" value="1"/>
</dbReference>
<dbReference type="Proteomes" id="UP000824988">
    <property type="component" value="Chromosome"/>
</dbReference>
<evidence type="ECO:0000313" key="6">
    <source>
        <dbReference type="EMBL" id="BBL72692.1"/>
    </source>
</evidence>
<dbReference type="EMBL" id="AP019782">
    <property type="protein sequence ID" value="BBL72692.1"/>
    <property type="molecule type" value="Genomic_DNA"/>
</dbReference>
<dbReference type="InterPro" id="IPR015942">
    <property type="entry name" value="Asp/Glu/hydantoin_racemase"/>
</dbReference>
<dbReference type="PANTHER" id="PTHR21198:SF2">
    <property type="entry name" value="GLUTAMATE RACEMASE"/>
    <property type="match status" value="1"/>
</dbReference>
<keyword evidence="7" id="KW-1185">Reference proteome</keyword>
<organism evidence="6 7">
    <name type="scientific">Methylogaea oryzae</name>
    <dbReference type="NCBI Taxonomy" id="1295382"/>
    <lineage>
        <taxon>Bacteria</taxon>
        <taxon>Pseudomonadati</taxon>
        <taxon>Pseudomonadota</taxon>
        <taxon>Gammaproteobacteria</taxon>
        <taxon>Methylococcales</taxon>
        <taxon>Methylococcaceae</taxon>
        <taxon>Methylogaea</taxon>
    </lineage>
</organism>
<evidence type="ECO:0000256" key="4">
    <source>
        <dbReference type="ARBA" id="ARBA00023316"/>
    </source>
</evidence>
<keyword evidence="4" id="KW-0961">Cell wall biogenesis/degradation</keyword>
<dbReference type="GO" id="GO:0071555">
    <property type="term" value="P:cell wall organization"/>
    <property type="evidence" value="ECO:0007669"/>
    <property type="project" value="UniProtKB-KW"/>
</dbReference>
<reference evidence="6" key="1">
    <citation type="submission" date="2019-06" db="EMBL/GenBank/DDBJ databases">
        <title>Complete genome sequence of Methylogaea oryzae strain JCM16910.</title>
        <authorList>
            <person name="Asakawa S."/>
        </authorList>
    </citation>
    <scope>NUCLEOTIDE SEQUENCE</scope>
    <source>
        <strain evidence="6">E10</strain>
    </source>
</reference>
<dbReference type="InterPro" id="IPR004391">
    <property type="entry name" value="Glu_race"/>
</dbReference>
<dbReference type="GO" id="GO:0009252">
    <property type="term" value="P:peptidoglycan biosynthetic process"/>
    <property type="evidence" value="ECO:0007669"/>
    <property type="project" value="UniProtKB-UniRule"/>
</dbReference>
<dbReference type="AlphaFoldDB" id="A0A8D4VSZ7"/>
<keyword evidence="3" id="KW-0413">Isomerase</keyword>
<evidence type="ECO:0000256" key="5">
    <source>
        <dbReference type="NCBIfam" id="TIGR00067"/>
    </source>
</evidence>
<name>A0A8D4VSZ7_9GAMM</name>
<dbReference type="PANTHER" id="PTHR21198">
    <property type="entry name" value="GLUTAMATE RACEMASE"/>
    <property type="match status" value="1"/>
</dbReference>
<evidence type="ECO:0000256" key="2">
    <source>
        <dbReference type="ARBA" id="ARBA00022984"/>
    </source>
</evidence>
<accession>A0A8D4VSZ7</accession>